<accession>A0A6C1DSL2</accession>
<sequence>MAKTIKVIRKKDPKKKNLSDPLAKQKLVWKIGHVLTLVFGLLFSITYFYHVLIFFKYRSWKWLFLRVNKNYSFIQSKRWYMKLLSWSPQVMYRLSLIGVFMSESVTMQQNWIGLNPTWNDLLSSENFHTLLIACLWFFGGGKSFYKILPYMILSYLHLTKMNYELNANKEEKIPLTPKDRKMLHLLAYSELLVILALTLDTILFKTGTSGFMLVIYVGIYWLRLNFSPYAQVAVLELLVKFEKYVPKKYRDKWQVIKNFIYMKMKEHEKRTEEVARYA</sequence>
<evidence type="ECO:0000313" key="6">
    <source>
        <dbReference type="EMBL" id="QID79567.1"/>
    </source>
</evidence>
<dbReference type="OrthoDB" id="5581259at2759"/>
<dbReference type="EMBL" id="CP048988">
    <property type="protein sequence ID" value="QID79567.1"/>
    <property type="molecule type" value="Genomic_DNA"/>
</dbReference>
<dbReference type="GO" id="GO:0016020">
    <property type="term" value="C:membrane"/>
    <property type="evidence" value="ECO:0007669"/>
    <property type="project" value="UniProtKB-SubCell"/>
</dbReference>
<dbReference type="PANTHER" id="PTHR12703:SF3">
    <property type="entry name" value="ABR032WP"/>
    <property type="match status" value="1"/>
</dbReference>
<gene>
    <name evidence="6" type="ORF">GRS66_001840</name>
</gene>
<feature type="transmembrane region" description="Helical" evidence="5">
    <location>
        <begin position="185"/>
        <end position="204"/>
    </location>
</feature>
<proteinExistence type="predicted"/>
<evidence type="ECO:0000256" key="1">
    <source>
        <dbReference type="ARBA" id="ARBA00004141"/>
    </source>
</evidence>
<keyword evidence="2 5" id="KW-0812">Transmembrane</keyword>
<dbReference type="InterPro" id="IPR051645">
    <property type="entry name" value="PER33/POM33_regulator"/>
</dbReference>
<protein>
    <submittedName>
        <fullName evidence="6">Uncharacterized protein</fullName>
    </submittedName>
</protein>
<keyword evidence="7" id="KW-1185">Reference proteome</keyword>
<dbReference type="Proteomes" id="UP000501346">
    <property type="component" value="Chromosome ScVII"/>
</dbReference>
<evidence type="ECO:0000256" key="5">
    <source>
        <dbReference type="SAM" id="Phobius"/>
    </source>
</evidence>
<evidence type="ECO:0000256" key="2">
    <source>
        <dbReference type="ARBA" id="ARBA00022692"/>
    </source>
</evidence>
<evidence type="ECO:0000256" key="3">
    <source>
        <dbReference type="ARBA" id="ARBA00022989"/>
    </source>
</evidence>
<dbReference type="GO" id="GO:0071786">
    <property type="term" value="P:endoplasmic reticulum tubular network organization"/>
    <property type="evidence" value="ECO:0007669"/>
    <property type="project" value="TreeGrafter"/>
</dbReference>
<keyword evidence="4 5" id="KW-0472">Membrane</keyword>
<organism evidence="6 7">
    <name type="scientific">Saccharomyces pastorianus</name>
    <name type="common">Lager yeast</name>
    <name type="synonym">Saccharomyces cerevisiae x Saccharomyces eubayanus</name>
    <dbReference type="NCBI Taxonomy" id="27292"/>
    <lineage>
        <taxon>Eukaryota</taxon>
        <taxon>Fungi</taxon>
        <taxon>Dikarya</taxon>
        <taxon>Ascomycota</taxon>
        <taxon>Saccharomycotina</taxon>
        <taxon>Saccharomycetes</taxon>
        <taxon>Saccharomycetales</taxon>
        <taxon>Saccharomycetaceae</taxon>
        <taxon>Saccharomyces</taxon>
    </lineage>
</organism>
<keyword evidence="3 5" id="KW-1133">Transmembrane helix</keyword>
<feature type="transmembrane region" description="Helical" evidence="5">
    <location>
        <begin position="210"/>
        <end position="239"/>
    </location>
</feature>
<reference evidence="6 7" key="1">
    <citation type="journal article" date="2019" name="BMC Genomics">
        <title>Chromosome level assembly and comparative genome analysis confirm lager-brewing yeasts originated from a single hybridization.</title>
        <authorList>
            <person name="Salazar A.N."/>
            <person name="Gorter de Vries A.R."/>
            <person name="van den Broek M."/>
            <person name="Brouwers N."/>
            <person name="de la Torre Cortes P."/>
            <person name="Kuijpers N.G.A."/>
            <person name="Daran J.G."/>
            <person name="Abeel T."/>
        </authorList>
    </citation>
    <scope>NUCLEOTIDE SEQUENCE [LARGE SCALE GENOMIC DNA]</scope>
    <source>
        <strain evidence="6 7">CBS 1483</strain>
    </source>
</reference>
<name>A0A6C1DSL2_SACPS</name>
<comment type="subcellular location">
    <subcellularLocation>
        <location evidence="1">Membrane</location>
        <topology evidence="1">Multi-pass membrane protein</topology>
    </subcellularLocation>
</comment>
<dbReference type="GO" id="GO:0061024">
    <property type="term" value="P:membrane organization"/>
    <property type="evidence" value="ECO:0007669"/>
    <property type="project" value="TreeGrafter"/>
</dbReference>
<evidence type="ECO:0000313" key="7">
    <source>
        <dbReference type="Proteomes" id="UP000501346"/>
    </source>
</evidence>
<feature type="transmembrane region" description="Helical" evidence="5">
    <location>
        <begin position="31"/>
        <end position="55"/>
    </location>
</feature>
<dbReference type="AlphaFoldDB" id="A0A6C1DSL2"/>
<dbReference type="PANTHER" id="PTHR12703">
    <property type="entry name" value="TRANSMEMBRANE PROTEIN 33"/>
    <property type="match status" value="1"/>
</dbReference>
<evidence type="ECO:0000256" key="4">
    <source>
        <dbReference type="ARBA" id="ARBA00023136"/>
    </source>
</evidence>
<dbReference type="GO" id="GO:0005783">
    <property type="term" value="C:endoplasmic reticulum"/>
    <property type="evidence" value="ECO:0007669"/>
    <property type="project" value="TreeGrafter"/>
</dbReference>